<reference evidence="11" key="1">
    <citation type="journal article" date="2023" name="Int. J. Syst. Evol. Microbiol.">
        <title>Mesoterricola silvestris gen. nov., sp. nov., Mesoterricola sediminis sp. nov., Geothrix oryzae sp. nov., Geothrix edaphica sp. nov., Geothrix rubra sp. nov., and Geothrix limicola sp. nov., six novel members of Acidobacteriota isolated from soils.</title>
        <authorList>
            <person name="Itoh H."/>
            <person name="Sugisawa Y."/>
            <person name="Mise K."/>
            <person name="Xu Z."/>
            <person name="Kuniyasu M."/>
            <person name="Ushijima N."/>
            <person name="Kawano K."/>
            <person name="Kobayashi E."/>
            <person name="Shiratori Y."/>
            <person name="Masuda Y."/>
            <person name="Senoo K."/>
        </authorList>
    </citation>
    <scope>NUCLEOTIDE SEQUENCE</scope>
    <source>
        <strain evidence="11">W786</strain>
    </source>
</reference>
<comment type="catalytic activity">
    <reaction evidence="8">
        <text>L-glutamate 5-semialdehyde + NAD(+) + H2O = L-glutamate + NADH + 2 H(+)</text>
        <dbReference type="Rhea" id="RHEA:30235"/>
        <dbReference type="ChEBI" id="CHEBI:15377"/>
        <dbReference type="ChEBI" id="CHEBI:15378"/>
        <dbReference type="ChEBI" id="CHEBI:29985"/>
        <dbReference type="ChEBI" id="CHEBI:57540"/>
        <dbReference type="ChEBI" id="CHEBI:57945"/>
        <dbReference type="ChEBI" id="CHEBI:58066"/>
        <dbReference type="EC" id="1.2.1.88"/>
    </reaction>
</comment>
<dbReference type="SUPFAM" id="SSF53720">
    <property type="entry name" value="ALDH-like"/>
    <property type="match status" value="1"/>
</dbReference>
<evidence type="ECO:0000313" key="12">
    <source>
        <dbReference type="Proteomes" id="UP001228113"/>
    </source>
</evidence>
<dbReference type="InterPro" id="IPR005931">
    <property type="entry name" value="P5CDH/ALDH4A1"/>
</dbReference>
<evidence type="ECO:0000256" key="7">
    <source>
        <dbReference type="ARBA" id="ARBA00032259"/>
    </source>
</evidence>
<dbReference type="PANTHER" id="PTHR42862:SF1">
    <property type="entry name" value="DELTA-1-PYRROLINE-5-CARBOXYLATE DEHYDROGENASE 2, ISOFORM A-RELATED"/>
    <property type="match status" value="1"/>
</dbReference>
<dbReference type="FunFam" id="3.40.605.10:FF:000006">
    <property type="entry name" value="1-pyrroline-5-carboxylate dehydrogenase"/>
    <property type="match status" value="1"/>
</dbReference>
<keyword evidence="6" id="KW-0642">Proline metabolism</keyword>
<feature type="domain" description="Aldehyde dehydrogenase" evidence="10">
    <location>
        <begin position="59"/>
        <end position="512"/>
    </location>
</feature>
<evidence type="ECO:0000256" key="6">
    <source>
        <dbReference type="ARBA" id="ARBA00023062"/>
    </source>
</evidence>
<dbReference type="PANTHER" id="PTHR42862">
    <property type="entry name" value="DELTA-1-PYRROLINE-5-CARBOXYLATE DEHYDROGENASE 1, ISOFORM A-RELATED"/>
    <property type="match status" value="1"/>
</dbReference>
<protein>
    <recommendedName>
        <fullName evidence="7">L-glutamate gamma-semialdehyde dehydrogenase</fullName>
        <ecNumber evidence="3">1.2.1.88</ecNumber>
    </recommendedName>
    <alternativeName>
        <fullName evidence="7">L-glutamate gamma-semialdehyde dehydrogenase</fullName>
    </alternativeName>
</protein>
<dbReference type="GO" id="GO:0009898">
    <property type="term" value="C:cytoplasmic side of plasma membrane"/>
    <property type="evidence" value="ECO:0007669"/>
    <property type="project" value="TreeGrafter"/>
</dbReference>
<gene>
    <name evidence="11" type="primary">pruA</name>
    <name evidence="11" type="ORF">METESE_01180</name>
</gene>
<dbReference type="Proteomes" id="UP001228113">
    <property type="component" value="Chromosome"/>
</dbReference>
<evidence type="ECO:0000259" key="10">
    <source>
        <dbReference type="Pfam" id="PF00171"/>
    </source>
</evidence>
<dbReference type="CDD" id="cd07123">
    <property type="entry name" value="ALDH_F4-17_P5CDH"/>
    <property type="match status" value="1"/>
</dbReference>
<dbReference type="InterPro" id="IPR016162">
    <property type="entry name" value="Ald_DH_N"/>
</dbReference>
<feature type="region of interest" description="Disordered" evidence="9">
    <location>
        <begin position="1"/>
        <end position="22"/>
    </location>
</feature>
<evidence type="ECO:0000256" key="4">
    <source>
        <dbReference type="ARBA" id="ARBA00023002"/>
    </source>
</evidence>
<accession>A0AA48GT33</accession>
<evidence type="ECO:0000256" key="2">
    <source>
        <dbReference type="ARBA" id="ARBA00009986"/>
    </source>
</evidence>
<dbReference type="InterPro" id="IPR016161">
    <property type="entry name" value="Ald_DH/histidinol_DH"/>
</dbReference>
<evidence type="ECO:0000256" key="3">
    <source>
        <dbReference type="ARBA" id="ARBA00012884"/>
    </source>
</evidence>
<evidence type="ECO:0000256" key="5">
    <source>
        <dbReference type="ARBA" id="ARBA00023027"/>
    </source>
</evidence>
<comment type="pathway">
    <text evidence="1">Amino-acid degradation; L-proline degradation into L-glutamate; L-glutamate from L-proline: step 2/2.</text>
</comment>
<evidence type="ECO:0000256" key="1">
    <source>
        <dbReference type="ARBA" id="ARBA00004786"/>
    </source>
</evidence>
<dbReference type="FunFam" id="3.40.309.10:FF:000005">
    <property type="entry name" value="1-pyrroline-5-carboxylate dehydrogenase 1"/>
    <property type="match status" value="1"/>
</dbReference>
<dbReference type="InterPro" id="IPR050485">
    <property type="entry name" value="Proline_metab_enzyme"/>
</dbReference>
<dbReference type="GO" id="GO:0004657">
    <property type="term" value="F:proline dehydrogenase activity"/>
    <property type="evidence" value="ECO:0007669"/>
    <property type="project" value="UniProtKB-ARBA"/>
</dbReference>
<dbReference type="Gene3D" id="3.40.605.10">
    <property type="entry name" value="Aldehyde Dehydrogenase, Chain A, domain 1"/>
    <property type="match status" value="1"/>
</dbReference>
<dbReference type="NCBIfam" id="TIGR01236">
    <property type="entry name" value="D1pyr5carbox1"/>
    <property type="match status" value="1"/>
</dbReference>
<keyword evidence="4" id="KW-0560">Oxidoreductase</keyword>
<proteinExistence type="inferred from homology"/>
<dbReference type="InterPro" id="IPR016160">
    <property type="entry name" value="Ald_DH_CS_CYS"/>
</dbReference>
<dbReference type="Gene3D" id="3.40.309.10">
    <property type="entry name" value="Aldehyde Dehydrogenase, Chain A, domain 2"/>
    <property type="match status" value="1"/>
</dbReference>
<evidence type="ECO:0000313" key="11">
    <source>
        <dbReference type="EMBL" id="BDU75160.1"/>
    </source>
</evidence>
<sequence length="543" mass="60307">MTNALFNLPDSHNEPAVSYAPGSPERARLKAELDRQYNQVLDIPLIIGGEEVRTGNLLTAVCPHEHGHVLAHVHQAGEAEIHLAIQAALDAKADWENTPWEERAAIFNRMASLISTKYRYILNAATMLGQSKTAHQAEIDSTCETADFFRYNAKFMEQIYRQQPLSTDHTWNRVHYRALEGFVFAVSPFNFTAIGANLATAPAIMGNTVVWKPASTSILSNYYLMELYKEAGLPRGVINFVPSRGSLIGKVVLDHPSFAGLHFTGSTGVFNSMWKTVGGNLEKYRIYPRLVGETGGKDYILVHHSADLVEAATAIVRSSFEYQGQKCSACSRVYAPASKWPQLRELILGMMARIKVGDVRDFRNYMGAVIDEASYDATMRYIGLAQESPEAEIIWGGKGDKSVGWFIEPTIIVTTNPKFITMEEEIFAPVLSVYVYEDEKLDETIRVLDGTSPYALTGAIFARNRYVVNRLTAALANTAGNFYINDKCTGAVVGHQPFGGARASGTNDKAGSFLNLIRWTSPRTIKECFAPHRDFAYPFMEEE</sequence>
<dbReference type="InterPro" id="IPR016163">
    <property type="entry name" value="Ald_DH_C"/>
</dbReference>
<dbReference type="Pfam" id="PF00171">
    <property type="entry name" value="Aldedh"/>
    <property type="match status" value="1"/>
</dbReference>
<dbReference type="GO" id="GO:0010133">
    <property type="term" value="P:L-proline catabolic process to L-glutamate"/>
    <property type="evidence" value="ECO:0007669"/>
    <property type="project" value="InterPro"/>
</dbReference>
<dbReference type="GO" id="GO:0003842">
    <property type="term" value="F:L-glutamate gamma-semialdehyde dehydrogenase activity"/>
    <property type="evidence" value="ECO:0007669"/>
    <property type="project" value="UniProtKB-EC"/>
</dbReference>
<keyword evidence="5" id="KW-0520">NAD</keyword>
<organism evidence="11 12">
    <name type="scientific">Mesoterricola sediminis</name>
    <dbReference type="NCBI Taxonomy" id="2927980"/>
    <lineage>
        <taxon>Bacteria</taxon>
        <taxon>Pseudomonadati</taxon>
        <taxon>Acidobacteriota</taxon>
        <taxon>Holophagae</taxon>
        <taxon>Holophagales</taxon>
        <taxon>Holophagaceae</taxon>
        <taxon>Mesoterricola</taxon>
    </lineage>
</organism>
<dbReference type="EMBL" id="AP027081">
    <property type="protein sequence ID" value="BDU75160.1"/>
    <property type="molecule type" value="Genomic_DNA"/>
</dbReference>
<evidence type="ECO:0000256" key="8">
    <source>
        <dbReference type="ARBA" id="ARBA00048142"/>
    </source>
</evidence>
<dbReference type="KEGG" id="msea:METESE_01180"/>
<evidence type="ECO:0000256" key="9">
    <source>
        <dbReference type="SAM" id="MobiDB-lite"/>
    </source>
</evidence>
<keyword evidence="12" id="KW-1185">Reference proteome</keyword>
<dbReference type="RefSeq" id="WP_243332957.1">
    <property type="nucleotide sequence ID" value="NZ_AP027081.1"/>
</dbReference>
<name>A0AA48GT33_9BACT</name>
<dbReference type="PROSITE" id="PS00070">
    <property type="entry name" value="ALDEHYDE_DEHYDR_CYS"/>
    <property type="match status" value="1"/>
</dbReference>
<dbReference type="EC" id="1.2.1.88" evidence="3"/>
<dbReference type="AlphaFoldDB" id="A0AA48GT33"/>
<dbReference type="InterPro" id="IPR015590">
    <property type="entry name" value="Aldehyde_DH_dom"/>
</dbReference>
<comment type="similarity">
    <text evidence="2">Belongs to the aldehyde dehydrogenase family.</text>
</comment>